<evidence type="ECO:0000256" key="2">
    <source>
        <dbReference type="ARBA" id="ARBA00022475"/>
    </source>
</evidence>
<keyword evidence="8" id="KW-1185">Reference proteome</keyword>
<feature type="transmembrane region" description="Helical" evidence="6">
    <location>
        <begin position="88"/>
        <end position="105"/>
    </location>
</feature>
<sequence length="433" mass="44667">MPLRRPPLIPAEFLALLRTNPALGRLLAVDVLVLVGELGMAVILPWWITGQGGAAAITTFSVTLAVVGFFIAPAVSPFGDRLCKTCQIRGGLGGLALVAALLTTLSATGAFHVVTLAVLAGLQAGAAAFVDPARETVLAELVAPAQLPTALRLRKALQALGGVLGPLLAGAALGVAGVAPALEGCAGLLLFALAVAWRLPRTAAAPSRPRALGAWWGDLCAGLAAKWHVPMERGWTAVNFIVWIFQGPAVGLLVPLKVQSLGLAGAWLGLSLGALSLGVLLGSLFGAQRLVRRFGRYRVRVGLGCLEGVALAAAGLAGAPGLLLAALLAAGFCNASMSLVGATHRALAIPREYRVRLLAAGAMTTRVAGAIGPALVGAALVHHSVAHVYTVWGLMMAACVLGFLAVPRLREFLSLGHDEIADWYRRQYPAVFR</sequence>
<dbReference type="Gene3D" id="1.20.1250.20">
    <property type="entry name" value="MFS general substrate transporter like domains"/>
    <property type="match status" value="1"/>
</dbReference>
<keyword evidence="5 6" id="KW-0472">Membrane</keyword>
<proteinExistence type="predicted"/>
<evidence type="ECO:0000256" key="1">
    <source>
        <dbReference type="ARBA" id="ARBA00004651"/>
    </source>
</evidence>
<dbReference type="InterPro" id="IPR011701">
    <property type="entry name" value="MFS"/>
</dbReference>
<comment type="subcellular location">
    <subcellularLocation>
        <location evidence="1">Cell membrane</location>
        <topology evidence="1">Multi-pass membrane protein</topology>
    </subcellularLocation>
</comment>
<dbReference type="Proteomes" id="UP001200741">
    <property type="component" value="Unassembled WGS sequence"/>
</dbReference>
<gene>
    <name evidence="7" type="ORF">LXT13_14490</name>
</gene>
<feature type="transmembrane region" description="Helical" evidence="6">
    <location>
        <begin position="299"/>
        <end position="317"/>
    </location>
</feature>
<name>A0ABS8XSB4_9BURK</name>
<evidence type="ECO:0000313" key="8">
    <source>
        <dbReference type="Proteomes" id="UP001200741"/>
    </source>
</evidence>
<dbReference type="EMBL" id="JAJTWU010000005">
    <property type="protein sequence ID" value="MCE4555611.1"/>
    <property type="molecule type" value="Genomic_DNA"/>
</dbReference>
<keyword evidence="3 6" id="KW-0812">Transmembrane</keyword>
<evidence type="ECO:0000256" key="3">
    <source>
        <dbReference type="ARBA" id="ARBA00022692"/>
    </source>
</evidence>
<comment type="caution">
    <text evidence="7">The sequence shown here is derived from an EMBL/GenBank/DDBJ whole genome shotgun (WGS) entry which is preliminary data.</text>
</comment>
<feature type="transmembrane region" description="Helical" evidence="6">
    <location>
        <begin position="323"/>
        <end position="343"/>
    </location>
</feature>
<feature type="transmembrane region" description="Helical" evidence="6">
    <location>
        <begin position="181"/>
        <end position="200"/>
    </location>
</feature>
<dbReference type="Pfam" id="PF07690">
    <property type="entry name" value="MFS_1"/>
    <property type="match status" value="1"/>
</dbReference>
<feature type="transmembrane region" description="Helical" evidence="6">
    <location>
        <begin position="54"/>
        <end position="76"/>
    </location>
</feature>
<accession>A0ABS8XSB4</accession>
<evidence type="ECO:0000256" key="6">
    <source>
        <dbReference type="SAM" id="Phobius"/>
    </source>
</evidence>
<dbReference type="InterPro" id="IPR036259">
    <property type="entry name" value="MFS_trans_sf"/>
</dbReference>
<feature type="transmembrane region" description="Helical" evidence="6">
    <location>
        <begin position="386"/>
        <end position="406"/>
    </location>
</feature>
<feature type="transmembrane region" description="Helical" evidence="6">
    <location>
        <begin position="266"/>
        <end position="287"/>
    </location>
</feature>
<dbReference type="RefSeq" id="WP_233372633.1">
    <property type="nucleotide sequence ID" value="NZ_JAJTWU010000005.1"/>
</dbReference>
<organism evidence="7 8">
    <name type="scientific">Pelomonas cellulosilytica</name>
    <dbReference type="NCBI Taxonomy" id="2906762"/>
    <lineage>
        <taxon>Bacteria</taxon>
        <taxon>Pseudomonadati</taxon>
        <taxon>Pseudomonadota</taxon>
        <taxon>Betaproteobacteria</taxon>
        <taxon>Burkholderiales</taxon>
        <taxon>Sphaerotilaceae</taxon>
        <taxon>Roseateles</taxon>
    </lineage>
</organism>
<reference evidence="7 8" key="1">
    <citation type="submission" date="2021-12" db="EMBL/GenBank/DDBJ databases">
        <title>Genome seq of P8.</title>
        <authorList>
            <person name="Seo T."/>
        </authorList>
    </citation>
    <scope>NUCLEOTIDE SEQUENCE [LARGE SCALE GENOMIC DNA]</scope>
    <source>
        <strain evidence="7 8">P8</strain>
    </source>
</reference>
<feature type="transmembrane region" description="Helical" evidence="6">
    <location>
        <begin position="355"/>
        <end position="380"/>
    </location>
</feature>
<evidence type="ECO:0000256" key="4">
    <source>
        <dbReference type="ARBA" id="ARBA00022989"/>
    </source>
</evidence>
<dbReference type="PANTHER" id="PTHR23513">
    <property type="entry name" value="INTEGRAL MEMBRANE EFFLUX PROTEIN-RELATED"/>
    <property type="match status" value="1"/>
</dbReference>
<keyword evidence="4 6" id="KW-1133">Transmembrane helix</keyword>
<keyword evidence="2" id="KW-1003">Cell membrane</keyword>
<protein>
    <submittedName>
        <fullName evidence="7">MFS transporter</fullName>
    </submittedName>
</protein>
<dbReference type="SUPFAM" id="SSF103473">
    <property type="entry name" value="MFS general substrate transporter"/>
    <property type="match status" value="1"/>
</dbReference>
<dbReference type="PANTHER" id="PTHR23513:SF18">
    <property type="entry name" value="INTEGRAL MEMBRANE PROTEIN"/>
    <property type="match status" value="1"/>
</dbReference>
<evidence type="ECO:0000313" key="7">
    <source>
        <dbReference type="EMBL" id="MCE4555611.1"/>
    </source>
</evidence>
<evidence type="ECO:0000256" key="5">
    <source>
        <dbReference type="ARBA" id="ARBA00023136"/>
    </source>
</evidence>
<feature type="transmembrane region" description="Helical" evidence="6">
    <location>
        <begin position="26"/>
        <end position="48"/>
    </location>
</feature>
<feature type="transmembrane region" description="Helical" evidence="6">
    <location>
        <begin position="235"/>
        <end position="254"/>
    </location>
</feature>